<feature type="coiled-coil region" evidence="8">
    <location>
        <begin position="339"/>
        <end position="366"/>
    </location>
</feature>
<dbReference type="PROSITE" id="PS51257">
    <property type="entry name" value="PROKAR_LIPOPROTEIN"/>
    <property type="match status" value="1"/>
</dbReference>
<evidence type="ECO:0000256" key="3">
    <source>
        <dbReference type="ARBA" id="ARBA00022448"/>
    </source>
</evidence>
<feature type="transmembrane region" description="Helical" evidence="9">
    <location>
        <begin position="250"/>
        <end position="270"/>
    </location>
</feature>
<comment type="similarity">
    <text evidence="2">Belongs to the major facilitator superfamily.</text>
</comment>
<feature type="transmembrane region" description="Helical" evidence="9">
    <location>
        <begin position="935"/>
        <end position="962"/>
    </location>
</feature>
<feature type="transmembrane region" description="Helical" evidence="9">
    <location>
        <begin position="523"/>
        <end position="544"/>
    </location>
</feature>
<evidence type="ECO:0000256" key="6">
    <source>
        <dbReference type="ARBA" id="ARBA00023136"/>
    </source>
</evidence>
<keyword evidence="3" id="KW-0813">Transport</keyword>
<evidence type="ECO:0000256" key="2">
    <source>
        <dbReference type="ARBA" id="ARBA00008335"/>
    </source>
</evidence>
<dbReference type="OMA" id="SCSTHIF"/>
<dbReference type="EMBL" id="KI927522">
    <property type="protein sequence ID" value="ETW61003.1"/>
    <property type="molecule type" value="Genomic_DNA"/>
</dbReference>
<evidence type="ECO:0000313" key="11">
    <source>
        <dbReference type="Proteomes" id="UP000030694"/>
    </source>
</evidence>
<keyword evidence="6 9" id="KW-0472">Membrane</keyword>
<dbReference type="PANTHER" id="PTHR23512:SF3">
    <property type="entry name" value="MAJOR FACILITATOR SUPERFAMILY DOMAIN-CONTAINING PROTEIN 1"/>
    <property type="match status" value="1"/>
</dbReference>
<dbReference type="SUPFAM" id="SSF103473">
    <property type="entry name" value="MFS general substrate transporter"/>
    <property type="match status" value="1"/>
</dbReference>
<keyword evidence="7" id="KW-0458">Lysosome</keyword>
<keyword evidence="4 9" id="KW-0812">Transmembrane</keyword>
<accession>A0A024X741</accession>
<organism evidence="10 11">
    <name type="scientific">Plasmodium falciparum (isolate Camp / Malaysia)</name>
    <dbReference type="NCBI Taxonomy" id="5835"/>
    <lineage>
        <taxon>Eukaryota</taxon>
        <taxon>Sar</taxon>
        <taxon>Alveolata</taxon>
        <taxon>Apicomplexa</taxon>
        <taxon>Aconoidasida</taxon>
        <taxon>Haemosporida</taxon>
        <taxon>Plasmodiidae</taxon>
        <taxon>Plasmodium</taxon>
        <taxon>Plasmodium (Laverania)</taxon>
    </lineage>
</organism>
<reference evidence="10 11" key="1">
    <citation type="submission" date="2013-02" db="EMBL/GenBank/DDBJ databases">
        <title>The Genome Annotation of Plasmodium falciparum CAMP/Malaysia.</title>
        <authorList>
            <consortium name="The Broad Institute Genome Sequencing Platform"/>
            <consortium name="The Broad Institute Genome Sequencing Center for Infectious Disease"/>
            <person name="Neafsey D."/>
            <person name="Hoffman S."/>
            <person name="Volkman S."/>
            <person name="Rosenthal P."/>
            <person name="Walker B."/>
            <person name="Young S.K."/>
            <person name="Zeng Q."/>
            <person name="Gargeya S."/>
            <person name="Fitzgerald M."/>
            <person name="Haas B."/>
            <person name="Abouelleil A."/>
            <person name="Allen A.W."/>
            <person name="Alvarado L."/>
            <person name="Arachchi H.M."/>
            <person name="Berlin A.M."/>
            <person name="Chapman S.B."/>
            <person name="Gainer-Dewar J."/>
            <person name="Goldberg J."/>
            <person name="Griggs A."/>
            <person name="Gujja S."/>
            <person name="Hansen M."/>
            <person name="Howarth C."/>
            <person name="Imamovic A."/>
            <person name="Ireland A."/>
            <person name="Larimer J."/>
            <person name="McCowan C."/>
            <person name="Murphy C."/>
            <person name="Pearson M."/>
            <person name="Poon T.W."/>
            <person name="Priest M."/>
            <person name="Roberts A."/>
            <person name="Saif S."/>
            <person name="Shea T."/>
            <person name="Sisk P."/>
            <person name="Sykes S."/>
            <person name="Wortman J."/>
            <person name="Nusbaum C."/>
            <person name="Birren B."/>
        </authorList>
    </citation>
    <scope>NUCLEOTIDE SEQUENCE [LARGE SCALE GENOMIC DNA]</scope>
    <source>
        <strain evidence="10 11">CAMP/Malaysia</strain>
    </source>
</reference>
<dbReference type="PANTHER" id="PTHR23512">
    <property type="entry name" value="MAJOR FACILITATOR SUPERFAMILY DOMAIN-CONTAINING PROTEIN 1"/>
    <property type="match status" value="1"/>
</dbReference>
<dbReference type="AlphaFoldDB" id="A0A024X741"/>
<evidence type="ECO:0000256" key="4">
    <source>
        <dbReference type="ARBA" id="ARBA00022692"/>
    </source>
</evidence>
<dbReference type="Proteomes" id="UP000030694">
    <property type="component" value="Unassembled WGS sequence"/>
</dbReference>
<dbReference type="OrthoDB" id="372399at2759"/>
<evidence type="ECO:0000256" key="7">
    <source>
        <dbReference type="ARBA" id="ARBA00023228"/>
    </source>
</evidence>
<feature type="transmembrane region" description="Helical" evidence="9">
    <location>
        <begin position="907"/>
        <end position="929"/>
    </location>
</feature>
<feature type="transmembrane region" description="Helical" evidence="9">
    <location>
        <begin position="455"/>
        <end position="473"/>
    </location>
</feature>
<dbReference type="GO" id="GO:0005765">
    <property type="term" value="C:lysosomal membrane"/>
    <property type="evidence" value="ECO:0007669"/>
    <property type="project" value="UniProtKB-SubCell"/>
</dbReference>
<reference evidence="10 11" key="2">
    <citation type="submission" date="2013-02" db="EMBL/GenBank/DDBJ databases">
        <title>The Genome Sequence of Plasmodium falciparum CAMP/Malaysia.</title>
        <authorList>
            <consortium name="The Broad Institute Genome Sequencing Platform"/>
            <consortium name="The Broad Institute Genome Sequencing Center for Infectious Disease"/>
            <person name="Neafsey D."/>
            <person name="Cheeseman I."/>
            <person name="Volkman S."/>
            <person name="Adams J."/>
            <person name="Walker B."/>
            <person name="Young S.K."/>
            <person name="Zeng Q."/>
            <person name="Gargeya S."/>
            <person name="Fitzgerald M."/>
            <person name="Haas B."/>
            <person name="Abouelleil A."/>
            <person name="Alvarado L."/>
            <person name="Arachchi H.M."/>
            <person name="Berlin A.M."/>
            <person name="Chapman S.B."/>
            <person name="Dewar J."/>
            <person name="Goldberg J."/>
            <person name="Griggs A."/>
            <person name="Gujja S."/>
            <person name="Hansen M."/>
            <person name="Howarth C."/>
            <person name="Imamovic A."/>
            <person name="Larimer J."/>
            <person name="McCowan C."/>
            <person name="Murphy C."/>
            <person name="Neiman D."/>
            <person name="Pearson M."/>
            <person name="Priest M."/>
            <person name="Roberts A."/>
            <person name="Saif S."/>
            <person name="Shea T."/>
            <person name="Sisk P."/>
            <person name="Sykes S."/>
            <person name="Wortman J."/>
            <person name="Nusbaum C."/>
            <person name="Birren B."/>
        </authorList>
    </citation>
    <scope>NUCLEOTIDE SEQUENCE [LARGE SCALE GENOMIC DNA]</scope>
    <source>
        <strain evidence="10 11">CAMP/Malaysia</strain>
    </source>
</reference>
<keyword evidence="5 9" id="KW-1133">Transmembrane helix</keyword>
<evidence type="ECO:0000256" key="5">
    <source>
        <dbReference type="ARBA" id="ARBA00022989"/>
    </source>
</evidence>
<comment type="subcellular location">
    <subcellularLocation>
        <location evidence="1">Lysosome membrane</location>
        <topology evidence="1">Multi-pass membrane protein</topology>
    </subcellularLocation>
</comment>
<feature type="transmembrane region" description="Helical" evidence="9">
    <location>
        <begin position="480"/>
        <end position="503"/>
    </location>
</feature>
<feature type="transmembrane region" description="Helical" evidence="9">
    <location>
        <begin position="221"/>
        <end position="243"/>
    </location>
</feature>
<sequence length="1023" mass="122748">MSEYKISSIYFSRSNKVLILMCVIFFSCSTHIFKNVFPFLFMLTGIATQHGNLNVYVKKNSWCDISSKLDRNTEHEQYIQKEDKEKKIIKNTNTDGNKNINYDHPYNMMNLCYDELYNNGDENNEKHLLNLEHECFIKNEFTTCKICHNYINNNNNMYNNTYNNIYTDSYNNTCHNYYKNRNNNIRDHTRKGKYIDNNIFYYNKIHNKQNESAINKESISLYNNILSLIYFSSLITYIFIFFFDLSKKNYIINIFYITNLISHCIIFFILNDMQIFNSHLIQSIPNHIFVDDHKKMFSPFSQPYLNSHNNLSIQNIFNGIASQNGYIYNILYMDKKKKKKEKKIGLNNSTNERNNLKNKLDDLQKISILYNMDVYKSLFIFFIYPNNNIFFNPYLINMNWNIMSNISNDILYNTYEKNKDLYNNNYVIQSIIKEKNNVPDFLFLKRNKNIYYKKYLLVLYFFLMISSICSCYIKIYQKRILYCVFYINIGVITSFLILMNSLFKLFAHSLNYIVTNQNNLVNISDYIVLFLLIDLFGLFIIFFFSYKWYYQRNVWTHLHKIFYNHKYIAFYFNNTYYIYTVDRNVDNILVSMDIYGDPNVNITFSEYTNLEKSIFYEYFILNRFRKNKLKIFEIHQDKIQELTTTYKQKEKGKKNYEMNIPYRDKKYKNVEDIQSSHINNSLDINIGCYKSQRDDLNECDIPSEEKQANFYSRKPNHTLTPKQQIIDNTILENKQNDEDINKKKLTTHSQKNLLKENLIITDEYFINTDTNQYMNNAQNQNNICLPKGIYLDRSEECEPKNIWNIQNESQNVLSIPDFDEQDNHKQNEQAEIICPNDGNYYLHNEEYNQEMYHNNVHYKNGHMDNSFNPHIHNYINNHINYDTSYHINHHNNNFKIFRNIKKFMSSFTFVFFFFIFIYAFLLSIIHIFINYFFYIYLYVFNINIYVSNVYTIIMTGVSLIAIPFSGYIIDNIGAFLSLLLCSSLFILIAISGSIYCYKFNLSKLTNGENVIVCECIYYEQTIA</sequence>
<dbReference type="InterPro" id="IPR052187">
    <property type="entry name" value="MFSD1"/>
</dbReference>
<gene>
    <name evidence="10" type="ORF">PFMC_03233</name>
</gene>
<evidence type="ECO:0000313" key="10">
    <source>
        <dbReference type="EMBL" id="ETW61003.1"/>
    </source>
</evidence>
<evidence type="ECO:0000256" key="9">
    <source>
        <dbReference type="SAM" id="Phobius"/>
    </source>
</evidence>
<keyword evidence="8" id="KW-0175">Coiled coil</keyword>
<dbReference type="InterPro" id="IPR036259">
    <property type="entry name" value="MFS_trans_sf"/>
</dbReference>
<feature type="transmembrane region" description="Helical" evidence="9">
    <location>
        <begin position="974"/>
        <end position="995"/>
    </location>
</feature>
<proteinExistence type="inferred from homology"/>
<evidence type="ECO:0000256" key="8">
    <source>
        <dbReference type="SAM" id="Coils"/>
    </source>
</evidence>
<name>A0A024X741_PLAFC</name>
<protein>
    <submittedName>
        <fullName evidence="10">Uncharacterized protein</fullName>
    </submittedName>
</protein>
<evidence type="ECO:0000256" key="1">
    <source>
        <dbReference type="ARBA" id="ARBA00004155"/>
    </source>
</evidence>